<reference evidence="3" key="1">
    <citation type="submission" date="2018-06" db="EMBL/GenBank/DDBJ databases">
        <authorList>
            <person name="Zhirakovskaya E."/>
        </authorList>
    </citation>
    <scope>NUCLEOTIDE SEQUENCE</scope>
</reference>
<gene>
    <name evidence="3" type="ORF">MNBD_DELTA02-781</name>
</gene>
<dbReference type="CDD" id="cd17470">
    <property type="entry name" value="T3SS_Flik_C"/>
    <property type="match status" value="1"/>
</dbReference>
<organism evidence="3">
    <name type="scientific">hydrothermal vent metagenome</name>
    <dbReference type="NCBI Taxonomy" id="652676"/>
    <lineage>
        <taxon>unclassified sequences</taxon>
        <taxon>metagenomes</taxon>
        <taxon>ecological metagenomes</taxon>
    </lineage>
</organism>
<feature type="compositionally biased region" description="Basic and acidic residues" evidence="1">
    <location>
        <begin position="297"/>
        <end position="308"/>
    </location>
</feature>
<dbReference type="Gene3D" id="6.10.250.1010">
    <property type="match status" value="1"/>
</dbReference>
<evidence type="ECO:0000256" key="1">
    <source>
        <dbReference type="SAM" id="MobiDB-lite"/>
    </source>
</evidence>
<evidence type="ECO:0000259" key="2">
    <source>
        <dbReference type="Pfam" id="PF02120"/>
    </source>
</evidence>
<dbReference type="Pfam" id="PF02120">
    <property type="entry name" value="Flg_hook"/>
    <property type="match status" value="1"/>
</dbReference>
<feature type="compositionally biased region" description="Basic and acidic residues" evidence="1">
    <location>
        <begin position="350"/>
        <end position="360"/>
    </location>
</feature>
<dbReference type="InterPro" id="IPR038610">
    <property type="entry name" value="FliK-like_C_sf"/>
</dbReference>
<feature type="region of interest" description="Disordered" evidence="1">
    <location>
        <begin position="19"/>
        <end position="40"/>
    </location>
</feature>
<dbReference type="PANTHER" id="PTHR37533">
    <property type="entry name" value="FLAGELLAR HOOK-LENGTH CONTROL PROTEIN"/>
    <property type="match status" value="1"/>
</dbReference>
<evidence type="ECO:0000313" key="3">
    <source>
        <dbReference type="EMBL" id="VAW34548.1"/>
    </source>
</evidence>
<dbReference type="Gene3D" id="3.30.750.140">
    <property type="match status" value="1"/>
</dbReference>
<sequence>MGNIFTTNSSAERFFGAQQRASARTFEPGARGAERGASVFGGTSNAEFFKARADARALERAGDNNTLRSPAIEDSPKIVSERPAKVSERPAKVSERPAKASERPAKASSPAGDSAYAANAYESPSGAAELSTHTRAAGEESRIENIEDSNEGADGSASRAGEKGRIEKAVLPGGSLQSGESLSELAKSIQPGATEPGPLIAGQNRSGTGKKVDVSPGKAAGAYETVAAALDNKGAAVLSGAVSGESADTVNANGGVYTSESAGEGAQGVIDAGAVPVEGAALTQAGAGEPETDAGILEDKAGAGRSEKSGAPGGVGNGAQEAGKGANAPSAPSAAGVTSLQAAYVEGRTGEEGAGKKDGEGQVTKKTSKPSSKNTASQRVAPPGGEQADIPVEELESGPGEVADSAKLVEAVKGKEEKGAVPGFTKVHGAGAAKPDAAVVKNDGKAEGMVQAKDLNTGVESAKKTAAAPKAFTNFGKLQEGVFSAVDRGVRLSLASGGQDAKLTLRPESLGELRIKLSIGEDGQVQSKIMVDNATVKGILNNDAARLKGIFSEQGLDLESYSVEVGSGWSGQSAGGDGSGSDLNGRRVHRAYSKGFGGAMEMDTFLMAERAYGAAGGGLDLFA</sequence>
<dbReference type="AlphaFoldDB" id="A0A3B0UU35"/>
<feature type="domain" description="Flagellar hook-length control protein-like C-terminal" evidence="2">
    <location>
        <begin position="494"/>
        <end position="568"/>
    </location>
</feature>
<feature type="compositionally biased region" description="Low complexity" evidence="1">
    <location>
        <begin position="322"/>
        <end position="334"/>
    </location>
</feature>
<name>A0A3B0UU35_9ZZZZ</name>
<feature type="region of interest" description="Disordered" evidence="1">
    <location>
        <begin position="59"/>
        <end position="216"/>
    </location>
</feature>
<dbReference type="EMBL" id="UOEZ01000004">
    <property type="protein sequence ID" value="VAW34548.1"/>
    <property type="molecule type" value="Genomic_DNA"/>
</dbReference>
<dbReference type="InterPro" id="IPR052563">
    <property type="entry name" value="FliK"/>
</dbReference>
<feature type="region of interest" description="Disordered" evidence="1">
    <location>
        <begin position="350"/>
        <end position="391"/>
    </location>
</feature>
<dbReference type="InterPro" id="IPR021136">
    <property type="entry name" value="Flagellar_hook_control-like_C"/>
</dbReference>
<feature type="region of interest" description="Disordered" evidence="1">
    <location>
        <begin position="281"/>
        <end position="334"/>
    </location>
</feature>
<accession>A0A3B0UU35</accession>
<dbReference type="PANTHER" id="PTHR37533:SF2">
    <property type="entry name" value="FLAGELLAR HOOK-LENGTH CONTROL PROTEIN"/>
    <property type="match status" value="1"/>
</dbReference>
<feature type="compositionally biased region" description="Basic and acidic residues" evidence="1">
    <location>
        <begin position="74"/>
        <end position="105"/>
    </location>
</feature>
<proteinExistence type="predicted"/>
<feature type="compositionally biased region" description="Low complexity" evidence="1">
    <location>
        <begin position="171"/>
        <end position="185"/>
    </location>
</feature>
<protein>
    <recommendedName>
        <fullName evidence="2">Flagellar hook-length control protein-like C-terminal domain-containing protein</fullName>
    </recommendedName>
</protein>
<feature type="compositionally biased region" description="Basic and acidic residues" evidence="1">
    <location>
        <begin position="136"/>
        <end position="145"/>
    </location>
</feature>